<proteinExistence type="predicted"/>
<sequence length="209" mass="22960">MIGARPSRWWILAIPFAIALMLAASGYRVGTFWFHNGQHRVLASADAGQWARASEDYTDVFGDTTRSYAVRLAGWGQESSTFVNSRGEEFALPDGMVARTVNLEFEAEPDQALTSCTISLIDDRGRRFDNGGSTSQVANESSACVPEETPGPSVAVLDTDVRGATPDDTQPRPTRWATSPQVVVPRNAEIVEVRVSFEHPDYVRLTPER</sequence>
<feature type="compositionally biased region" description="Polar residues" evidence="1">
    <location>
        <begin position="131"/>
        <end position="142"/>
    </location>
</feature>
<accession>A0ABP8JWH7</accession>
<reference evidence="3" key="1">
    <citation type="journal article" date="2019" name="Int. J. Syst. Evol. Microbiol.">
        <title>The Global Catalogue of Microorganisms (GCM) 10K type strain sequencing project: providing services to taxonomists for standard genome sequencing and annotation.</title>
        <authorList>
            <consortium name="The Broad Institute Genomics Platform"/>
            <consortium name="The Broad Institute Genome Sequencing Center for Infectious Disease"/>
            <person name="Wu L."/>
            <person name="Ma J."/>
        </authorList>
    </citation>
    <scope>NUCLEOTIDE SEQUENCE [LARGE SCALE GENOMIC DNA]</scope>
    <source>
        <strain evidence="3">JCM 17738</strain>
    </source>
</reference>
<keyword evidence="3" id="KW-1185">Reference proteome</keyword>
<name>A0ABP8JWH7_9MICO</name>
<evidence type="ECO:0000313" key="3">
    <source>
        <dbReference type="Proteomes" id="UP001500390"/>
    </source>
</evidence>
<gene>
    <name evidence="2" type="ORF">GCM10023153_20630</name>
</gene>
<dbReference type="RefSeq" id="WP_159902305.1">
    <property type="nucleotide sequence ID" value="NZ_BAABFX010000028.1"/>
</dbReference>
<evidence type="ECO:0000256" key="1">
    <source>
        <dbReference type="SAM" id="MobiDB-lite"/>
    </source>
</evidence>
<organism evidence="2 3">
    <name type="scientific">Ornithinibacter aureus</name>
    <dbReference type="NCBI Taxonomy" id="622664"/>
    <lineage>
        <taxon>Bacteria</taxon>
        <taxon>Bacillati</taxon>
        <taxon>Actinomycetota</taxon>
        <taxon>Actinomycetes</taxon>
        <taxon>Micrococcales</taxon>
        <taxon>Intrasporangiaceae</taxon>
        <taxon>Ornithinibacter</taxon>
    </lineage>
</organism>
<evidence type="ECO:0000313" key="2">
    <source>
        <dbReference type="EMBL" id="GAA4397079.1"/>
    </source>
</evidence>
<comment type="caution">
    <text evidence="2">The sequence shown here is derived from an EMBL/GenBank/DDBJ whole genome shotgun (WGS) entry which is preliminary data.</text>
</comment>
<dbReference type="EMBL" id="BAABFX010000028">
    <property type="protein sequence ID" value="GAA4397079.1"/>
    <property type="molecule type" value="Genomic_DNA"/>
</dbReference>
<dbReference type="Proteomes" id="UP001500390">
    <property type="component" value="Unassembled WGS sequence"/>
</dbReference>
<feature type="region of interest" description="Disordered" evidence="1">
    <location>
        <begin position="131"/>
        <end position="152"/>
    </location>
</feature>
<protein>
    <submittedName>
        <fullName evidence="2">Uncharacterized protein</fullName>
    </submittedName>
</protein>